<reference evidence="1" key="1">
    <citation type="submission" date="2014-09" db="EMBL/GenBank/DDBJ databases">
        <authorList>
            <person name="Magalhaes I.L.F."/>
            <person name="Oliveira U."/>
            <person name="Santos F.R."/>
            <person name="Vidigal T.H.D.A."/>
            <person name="Brescovit A.D."/>
            <person name="Santos A.J."/>
        </authorList>
    </citation>
    <scope>NUCLEOTIDE SEQUENCE</scope>
    <source>
        <tissue evidence="1">Shoot tissue taken approximately 20 cm above the soil surface</tissue>
    </source>
</reference>
<sequence length="25" mass="2884">MHFSHNDTADSHHKILLFSCLFLLG</sequence>
<accession>A0A0A9H0M7</accession>
<organism evidence="1">
    <name type="scientific">Arundo donax</name>
    <name type="common">Giant reed</name>
    <name type="synonym">Donax arundinaceus</name>
    <dbReference type="NCBI Taxonomy" id="35708"/>
    <lineage>
        <taxon>Eukaryota</taxon>
        <taxon>Viridiplantae</taxon>
        <taxon>Streptophyta</taxon>
        <taxon>Embryophyta</taxon>
        <taxon>Tracheophyta</taxon>
        <taxon>Spermatophyta</taxon>
        <taxon>Magnoliopsida</taxon>
        <taxon>Liliopsida</taxon>
        <taxon>Poales</taxon>
        <taxon>Poaceae</taxon>
        <taxon>PACMAD clade</taxon>
        <taxon>Arundinoideae</taxon>
        <taxon>Arundineae</taxon>
        <taxon>Arundo</taxon>
    </lineage>
</organism>
<dbReference type="EMBL" id="GBRH01169510">
    <property type="protein sequence ID" value="JAE28386.1"/>
    <property type="molecule type" value="Transcribed_RNA"/>
</dbReference>
<evidence type="ECO:0000313" key="1">
    <source>
        <dbReference type="EMBL" id="JAE28386.1"/>
    </source>
</evidence>
<reference evidence="1" key="2">
    <citation type="journal article" date="2015" name="Data Brief">
        <title>Shoot transcriptome of the giant reed, Arundo donax.</title>
        <authorList>
            <person name="Barrero R.A."/>
            <person name="Guerrero F.D."/>
            <person name="Moolhuijzen P."/>
            <person name="Goolsby J.A."/>
            <person name="Tidwell J."/>
            <person name="Bellgard S.E."/>
            <person name="Bellgard M.I."/>
        </authorList>
    </citation>
    <scope>NUCLEOTIDE SEQUENCE</scope>
    <source>
        <tissue evidence="1">Shoot tissue taken approximately 20 cm above the soil surface</tissue>
    </source>
</reference>
<dbReference type="AlphaFoldDB" id="A0A0A9H0M7"/>
<proteinExistence type="predicted"/>
<name>A0A0A9H0M7_ARUDO</name>
<protein>
    <submittedName>
        <fullName evidence="1">Uncharacterized protein</fullName>
    </submittedName>
</protein>